<feature type="active site" description="Charge relay system" evidence="1">
    <location>
        <position position="386"/>
    </location>
</feature>
<dbReference type="GO" id="GO:0052689">
    <property type="term" value="F:carboxylic ester hydrolase activity"/>
    <property type="evidence" value="ECO:0007669"/>
    <property type="project" value="TreeGrafter"/>
</dbReference>
<keyword evidence="2" id="KW-0732">Signal</keyword>
<protein>
    <submittedName>
        <fullName evidence="4">Acetylxylan esterase</fullName>
    </submittedName>
</protein>
<dbReference type="PANTHER" id="PTHR40111">
    <property type="entry name" value="CEPHALOSPORIN-C DEACETYLASE"/>
    <property type="match status" value="1"/>
</dbReference>
<feature type="domain" description="Acetyl xylan esterase" evidence="3">
    <location>
        <begin position="133"/>
        <end position="417"/>
    </location>
</feature>
<organism evidence="4 5">
    <name type="scientific">Bacteroides salyersiae</name>
    <dbReference type="NCBI Taxonomy" id="291644"/>
    <lineage>
        <taxon>Bacteria</taxon>
        <taxon>Pseudomonadati</taxon>
        <taxon>Bacteroidota</taxon>
        <taxon>Bacteroidia</taxon>
        <taxon>Bacteroidales</taxon>
        <taxon>Bacteroidaceae</taxon>
        <taxon>Bacteroides</taxon>
    </lineage>
</organism>
<dbReference type="Proteomes" id="UP000422221">
    <property type="component" value="Unassembled WGS sequence"/>
</dbReference>
<dbReference type="InterPro" id="IPR008391">
    <property type="entry name" value="AXE1_dom"/>
</dbReference>
<accession>A0A7J4XP64</accession>
<name>A0A7J4XP64_9BACE</name>
<feature type="active site" description="Charge relay system" evidence="1">
    <location>
        <position position="415"/>
    </location>
</feature>
<feature type="signal peptide" evidence="2">
    <location>
        <begin position="1"/>
        <end position="23"/>
    </location>
</feature>
<comment type="caution">
    <text evidence="4">The sequence shown here is derived from an EMBL/GenBank/DDBJ whole genome shotgun (WGS) entry which is preliminary data.</text>
</comment>
<dbReference type="EMBL" id="VWMK01000001">
    <property type="protein sequence ID" value="KAA3770604.1"/>
    <property type="molecule type" value="Genomic_DNA"/>
</dbReference>
<reference evidence="4 5" key="1">
    <citation type="journal article" date="2019" name="Nat. Med.">
        <title>A library of human gut bacterial isolates paired with longitudinal multiomics data enables mechanistic microbiome research.</title>
        <authorList>
            <person name="Poyet M."/>
            <person name="Groussin M."/>
            <person name="Gibbons S.M."/>
            <person name="Avila-Pacheco J."/>
            <person name="Jiang X."/>
            <person name="Kearney S.M."/>
            <person name="Perrotta A.R."/>
            <person name="Berdy B."/>
            <person name="Zhao S."/>
            <person name="Lieberman T.D."/>
            <person name="Swanson P.K."/>
            <person name="Smith M."/>
            <person name="Roesemann S."/>
            <person name="Alexander J.E."/>
            <person name="Rich S.A."/>
            <person name="Livny J."/>
            <person name="Vlamakis H."/>
            <person name="Clish C."/>
            <person name="Bullock K."/>
            <person name="Deik A."/>
            <person name="Scott J."/>
            <person name="Pierce K.A."/>
            <person name="Xavier R.J."/>
            <person name="Alm E.J."/>
        </authorList>
    </citation>
    <scope>NUCLEOTIDE SEQUENCE [LARGE SCALE GENOMIC DNA]</scope>
    <source>
        <strain evidence="4 5">BIOML-A10</strain>
    </source>
</reference>
<feature type="active site" description="Nucleophile" evidence="1">
    <location>
        <position position="301"/>
    </location>
</feature>
<evidence type="ECO:0000313" key="4">
    <source>
        <dbReference type="EMBL" id="KAA3770604.1"/>
    </source>
</evidence>
<dbReference type="GO" id="GO:0005976">
    <property type="term" value="P:polysaccharide metabolic process"/>
    <property type="evidence" value="ECO:0007669"/>
    <property type="project" value="TreeGrafter"/>
</dbReference>
<dbReference type="RefSeq" id="WP_021937349.1">
    <property type="nucleotide sequence ID" value="NZ_CP083675.1"/>
</dbReference>
<dbReference type="Pfam" id="PF05448">
    <property type="entry name" value="AXE1"/>
    <property type="match status" value="1"/>
</dbReference>
<sequence length="435" mass="48900">MKKSRILLLFSLILLCYHTESTAQRSNIKDYVRIEITPDHDDWTYRTNEQASFTIRVIRGNVALKNIPLTYEIGPEKMPPVQTGKSRMEKGFLTVKAGTMKTPGFTTCLCRTEVDGIVYSNYVNIGFSPDKLEPTTTLPKDFTEFWERAKAETALIPIAPLITLLPEQCTPETNVYHVRLQHYKKGTYLYGILCIPKKSGKYPAVLRVPGAGVKKQPAEMALAEKGMITFAIGIHGIPQTLPDDLYPNLSKGVLDNYAFYHLDDKDCYYYRRVYTGCVRALDFLCSLPEYDGENLGVIGGSQGGALAIVTAGLDTRVKALVAFYPALCDLTGYLHGRAGGWPAMFAPQNQNLNNKPEKVATSRYYDVVNFARFIKAPGYYSWGYNDPTCPPTSTYSAYNVITAPKQLFIAHDTGHWRTKEQDIITNNWFCKQLIK</sequence>
<feature type="chain" id="PRO_5029781636" evidence="2">
    <location>
        <begin position="24"/>
        <end position="435"/>
    </location>
</feature>
<evidence type="ECO:0000313" key="5">
    <source>
        <dbReference type="Proteomes" id="UP000422221"/>
    </source>
</evidence>
<evidence type="ECO:0000259" key="3">
    <source>
        <dbReference type="Pfam" id="PF05448"/>
    </source>
</evidence>
<dbReference type="PANTHER" id="PTHR40111:SF1">
    <property type="entry name" value="CEPHALOSPORIN-C DEACETYLASE"/>
    <property type="match status" value="1"/>
</dbReference>
<evidence type="ECO:0000256" key="1">
    <source>
        <dbReference type="PIRSR" id="PIRSR639069-1"/>
    </source>
</evidence>
<dbReference type="Gene3D" id="3.40.50.1820">
    <property type="entry name" value="alpha/beta hydrolase"/>
    <property type="match status" value="1"/>
</dbReference>
<dbReference type="InterPro" id="IPR039069">
    <property type="entry name" value="CE7"/>
</dbReference>
<proteinExistence type="predicted"/>
<gene>
    <name evidence="4" type="ORF">F3F73_01235</name>
</gene>
<dbReference type="SUPFAM" id="SSF53474">
    <property type="entry name" value="alpha/beta-Hydrolases"/>
    <property type="match status" value="1"/>
</dbReference>
<dbReference type="AlphaFoldDB" id="A0A7J4XP64"/>
<dbReference type="InterPro" id="IPR029058">
    <property type="entry name" value="AB_hydrolase_fold"/>
</dbReference>
<evidence type="ECO:0000256" key="2">
    <source>
        <dbReference type="SAM" id="SignalP"/>
    </source>
</evidence>